<sequence length="119" mass="13365">MNLAVSFNDSDALLYSLNNQGQQSMQNQQQQQQQNQQYITSNNPNNEYGQSNNNANDYLDFDNWLNSEKFDDIDDVIDNTRQNTNNNEYATSLPENNTYTATPTEGSPSGPSSSNVPPC</sequence>
<organism evidence="1 2">
    <name type="scientific">Ambrosiozyma monospora</name>
    <name type="common">Yeast</name>
    <name type="synonym">Endomycopsis monosporus</name>
    <dbReference type="NCBI Taxonomy" id="43982"/>
    <lineage>
        <taxon>Eukaryota</taxon>
        <taxon>Fungi</taxon>
        <taxon>Dikarya</taxon>
        <taxon>Ascomycota</taxon>
        <taxon>Saccharomycotina</taxon>
        <taxon>Pichiomycetes</taxon>
        <taxon>Pichiales</taxon>
        <taxon>Pichiaceae</taxon>
        <taxon>Ambrosiozyma</taxon>
    </lineage>
</organism>
<protein>
    <submittedName>
        <fullName evidence="1">Unnamed protein product</fullName>
    </submittedName>
</protein>
<dbReference type="Proteomes" id="UP001165064">
    <property type="component" value="Unassembled WGS sequence"/>
</dbReference>
<keyword evidence="2" id="KW-1185">Reference proteome</keyword>
<reference evidence="1" key="1">
    <citation type="submission" date="2023-04" db="EMBL/GenBank/DDBJ databases">
        <title>Ambrosiozyma monospora NBRC 10751.</title>
        <authorList>
            <person name="Ichikawa N."/>
            <person name="Sato H."/>
            <person name="Tonouchi N."/>
        </authorList>
    </citation>
    <scope>NUCLEOTIDE SEQUENCE</scope>
    <source>
        <strain evidence="1">NBRC 10751</strain>
    </source>
</reference>
<evidence type="ECO:0000313" key="2">
    <source>
        <dbReference type="Proteomes" id="UP001165064"/>
    </source>
</evidence>
<gene>
    <name evidence="1" type="ORF">Amon02_000245400</name>
</gene>
<dbReference type="EMBL" id="BSXS01001413">
    <property type="protein sequence ID" value="GME76115.1"/>
    <property type="molecule type" value="Genomic_DNA"/>
</dbReference>
<proteinExistence type="predicted"/>
<evidence type="ECO:0000313" key="1">
    <source>
        <dbReference type="EMBL" id="GME76115.1"/>
    </source>
</evidence>
<comment type="caution">
    <text evidence="1">The sequence shown here is derived from an EMBL/GenBank/DDBJ whole genome shotgun (WGS) entry which is preliminary data.</text>
</comment>
<accession>A0ACB5SXW7</accession>
<name>A0ACB5SXW7_AMBMO</name>